<dbReference type="Gene3D" id="3.30.360.10">
    <property type="entry name" value="Dihydrodipicolinate Reductase, domain 2"/>
    <property type="match status" value="1"/>
</dbReference>
<dbReference type="EMBL" id="CP102290">
    <property type="protein sequence ID" value="UWP59966.1"/>
    <property type="molecule type" value="Genomic_DNA"/>
</dbReference>
<dbReference type="InterPro" id="IPR036291">
    <property type="entry name" value="NAD(P)-bd_dom_sf"/>
</dbReference>
<gene>
    <name evidence="3" type="ORF">NQ502_02585</name>
</gene>
<dbReference type="PANTHER" id="PTHR43708:SF3">
    <property type="entry name" value="OXIDOREDUCTASE"/>
    <property type="match status" value="1"/>
</dbReference>
<dbReference type="InterPro" id="IPR000683">
    <property type="entry name" value="Gfo/Idh/MocA-like_OxRdtase_N"/>
</dbReference>
<evidence type="ECO:0000313" key="4">
    <source>
        <dbReference type="Proteomes" id="UP001060164"/>
    </source>
</evidence>
<dbReference type="PANTHER" id="PTHR43708">
    <property type="entry name" value="CONSERVED EXPRESSED OXIDOREDUCTASE (EUROFUNG)"/>
    <property type="match status" value="1"/>
</dbReference>
<name>A0ABY5VIB1_9FIRM</name>
<evidence type="ECO:0000313" key="3">
    <source>
        <dbReference type="EMBL" id="UWP59966.1"/>
    </source>
</evidence>
<protein>
    <submittedName>
        <fullName evidence="3">Gfo/Idh/MocA family oxidoreductase</fullName>
    </submittedName>
</protein>
<accession>A0ABY5VIB1</accession>
<dbReference type="InterPro" id="IPR055170">
    <property type="entry name" value="GFO_IDH_MocA-like_dom"/>
</dbReference>
<proteinExistence type="predicted"/>
<dbReference type="Pfam" id="PF22725">
    <property type="entry name" value="GFO_IDH_MocA_C3"/>
    <property type="match status" value="1"/>
</dbReference>
<dbReference type="RefSeq" id="WP_028529174.1">
    <property type="nucleotide sequence ID" value="NZ_CABLBR010000020.1"/>
</dbReference>
<dbReference type="InterPro" id="IPR051317">
    <property type="entry name" value="Gfo/Idh/MocA_oxidoreduct"/>
</dbReference>
<feature type="domain" description="GFO/IDH/MocA-like oxidoreductase" evidence="2">
    <location>
        <begin position="145"/>
        <end position="272"/>
    </location>
</feature>
<dbReference type="SUPFAM" id="SSF51735">
    <property type="entry name" value="NAD(P)-binding Rossmann-fold domains"/>
    <property type="match status" value="1"/>
</dbReference>
<feature type="domain" description="Gfo/Idh/MocA-like oxidoreductase N-terminal" evidence="1">
    <location>
        <begin position="5"/>
        <end position="133"/>
    </location>
</feature>
<dbReference type="Pfam" id="PF01408">
    <property type="entry name" value="GFO_IDH_MocA"/>
    <property type="match status" value="1"/>
</dbReference>
<reference evidence="3" key="1">
    <citation type="journal article" date="2022" name="Cell">
        <title>Design, construction, and in vivo augmentation of a complex gut microbiome.</title>
        <authorList>
            <person name="Cheng A.G."/>
            <person name="Ho P.Y."/>
            <person name="Aranda-Diaz A."/>
            <person name="Jain S."/>
            <person name="Yu F.B."/>
            <person name="Meng X."/>
            <person name="Wang M."/>
            <person name="Iakiviak M."/>
            <person name="Nagashima K."/>
            <person name="Zhao A."/>
            <person name="Murugkar P."/>
            <person name="Patil A."/>
            <person name="Atabakhsh K."/>
            <person name="Weakley A."/>
            <person name="Yan J."/>
            <person name="Brumbaugh A.R."/>
            <person name="Higginbottom S."/>
            <person name="Dimas A."/>
            <person name="Shiver A.L."/>
            <person name="Deutschbauer A."/>
            <person name="Neff N."/>
            <person name="Sonnenburg J.L."/>
            <person name="Huang K.C."/>
            <person name="Fischbach M.A."/>
        </authorList>
    </citation>
    <scope>NUCLEOTIDE SEQUENCE</scope>
    <source>
        <strain evidence="3">DSM 19829</strain>
    </source>
</reference>
<sequence>MEKLTFGMIGGGKGSFIADLHLKGALFDNLGTLAAGCFSRNYQKSLDFGESMGIQEERIYTTYQEMAKEEGKREDKIDFVIIAAPNNVHYECAKAFLENGIHVVCDKPLTHYSWEAEELKRIAEGKDLLFGVTYVYSMYPGPRFMREMITQGKIGKIRLVNAEYLTDNLAVSNDELGGNMAWRIDPKVAGRSTCVGDIGVHAQQLIASVTGLCMDEIWADMNVIGEDRVLDTNANVIVRYKGGAKGQIWCSNVVVGNNNNLNIAVYGEKGCLRWFQEDPDVVIFGELGGKETRYRMGTSFRSIGSSEIYRLPAGVGEGYYEAFANVYREFMKALLSKKNGNAYEISYPDICHGIESIKFVEACLESNENSQWVKMK</sequence>
<evidence type="ECO:0000259" key="2">
    <source>
        <dbReference type="Pfam" id="PF22725"/>
    </source>
</evidence>
<dbReference type="Gene3D" id="3.40.50.720">
    <property type="entry name" value="NAD(P)-binding Rossmann-like Domain"/>
    <property type="match status" value="1"/>
</dbReference>
<dbReference type="Proteomes" id="UP001060164">
    <property type="component" value="Chromosome"/>
</dbReference>
<organism evidence="3 4">
    <name type="scientific">Ruminococcus gauvreauii</name>
    <dbReference type="NCBI Taxonomy" id="438033"/>
    <lineage>
        <taxon>Bacteria</taxon>
        <taxon>Bacillati</taxon>
        <taxon>Bacillota</taxon>
        <taxon>Clostridia</taxon>
        <taxon>Eubacteriales</taxon>
        <taxon>Oscillospiraceae</taxon>
        <taxon>Ruminococcus</taxon>
    </lineage>
</organism>
<dbReference type="SUPFAM" id="SSF55347">
    <property type="entry name" value="Glyceraldehyde-3-phosphate dehydrogenase-like, C-terminal domain"/>
    <property type="match status" value="1"/>
</dbReference>
<keyword evidence="4" id="KW-1185">Reference proteome</keyword>
<evidence type="ECO:0000259" key="1">
    <source>
        <dbReference type="Pfam" id="PF01408"/>
    </source>
</evidence>